<keyword evidence="2" id="KW-1185">Reference proteome</keyword>
<protein>
    <submittedName>
        <fullName evidence="1">Uncharacterized protein</fullName>
    </submittedName>
</protein>
<dbReference type="Proteomes" id="UP000054270">
    <property type="component" value="Unassembled WGS sequence"/>
</dbReference>
<sequence length="86" mass="9741">MKAERPITPMSCRSSGLTPPTILSSTVAPSSTLQVLNCIHHQHHHHPSGTDFLEAKLPLRHRLTEMMDNIRGSEEAPWPPIREKNW</sequence>
<organism evidence="1 2">
    <name type="scientific">Hypholoma sublateritium (strain FD-334 SS-4)</name>
    <dbReference type="NCBI Taxonomy" id="945553"/>
    <lineage>
        <taxon>Eukaryota</taxon>
        <taxon>Fungi</taxon>
        <taxon>Dikarya</taxon>
        <taxon>Basidiomycota</taxon>
        <taxon>Agaricomycotina</taxon>
        <taxon>Agaricomycetes</taxon>
        <taxon>Agaricomycetidae</taxon>
        <taxon>Agaricales</taxon>
        <taxon>Agaricineae</taxon>
        <taxon>Strophariaceae</taxon>
        <taxon>Hypholoma</taxon>
    </lineage>
</organism>
<gene>
    <name evidence="1" type="ORF">HYPSUDRAFT_954953</name>
</gene>
<accession>A0A0D2M5P5</accession>
<dbReference type="EMBL" id="KN817588">
    <property type="protein sequence ID" value="KJA18513.1"/>
    <property type="molecule type" value="Genomic_DNA"/>
</dbReference>
<name>A0A0D2M5P5_HYPSF</name>
<reference evidence="2" key="1">
    <citation type="submission" date="2014-04" db="EMBL/GenBank/DDBJ databases">
        <title>Evolutionary Origins and Diversification of the Mycorrhizal Mutualists.</title>
        <authorList>
            <consortium name="DOE Joint Genome Institute"/>
            <consortium name="Mycorrhizal Genomics Consortium"/>
            <person name="Kohler A."/>
            <person name="Kuo A."/>
            <person name="Nagy L.G."/>
            <person name="Floudas D."/>
            <person name="Copeland A."/>
            <person name="Barry K.W."/>
            <person name="Cichocki N."/>
            <person name="Veneault-Fourrey C."/>
            <person name="LaButti K."/>
            <person name="Lindquist E.A."/>
            <person name="Lipzen A."/>
            <person name="Lundell T."/>
            <person name="Morin E."/>
            <person name="Murat C."/>
            <person name="Riley R."/>
            <person name="Ohm R."/>
            <person name="Sun H."/>
            <person name="Tunlid A."/>
            <person name="Henrissat B."/>
            <person name="Grigoriev I.V."/>
            <person name="Hibbett D.S."/>
            <person name="Martin F."/>
        </authorList>
    </citation>
    <scope>NUCLEOTIDE SEQUENCE [LARGE SCALE GENOMIC DNA]</scope>
    <source>
        <strain evidence="2">FD-334 SS-4</strain>
    </source>
</reference>
<evidence type="ECO:0000313" key="1">
    <source>
        <dbReference type="EMBL" id="KJA18513.1"/>
    </source>
</evidence>
<evidence type="ECO:0000313" key="2">
    <source>
        <dbReference type="Proteomes" id="UP000054270"/>
    </source>
</evidence>
<proteinExistence type="predicted"/>
<dbReference type="AlphaFoldDB" id="A0A0D2M5P5"/>